<name>A0AAD7FA36_9AGAR</name>
<accession>A0AAD7FA36</accession>
<dbReference type="EMBL" id="JARKIF010000032">
    <property type="protein sequence ID" value="KAJ7611624.1"/>
    <property type="molecule type" value="Genomic_DNA"/>
</dbReference>
<dbReference type="AlphaFoldDB" id="A0AAD7FA36"/>
<organism evidence="1 2">
    <name type="scientific">Roridomyces roridus</name>
    <dbReference type="NCBI Taxonomy" id="1738132"/>
    <lineage>
        <taxon>Eukaryota</taxon>
        <taxon>Fungi</taxon>
        <taxon>Dikarya</taxon>
        <taxon>Basidiomycota</taxon>
        <taxon>Agaricomycotina</taxon>
        <taxon>Agaricomycetes</taxon>
        <taxon>Agaricomycetidae</taxon>
        <taxon>Agaricales</taxon>
        <taxon>Marasmiineae</taxon>
        <taxon>Mycenaceae</taxon>
        <taxon>Roridomyces</taxon>
    </lineage>
</organism>
<proteinExistence type="predicted"/>
<evidence type="ECO:0000313" key="1">
    <source>
        <dbReference type="EMBL" id="KAJ7611624.1"/>
    </source>
</evidence>
<dbReference type="Proteomes" id="UP001221142">
    <property type="component" value="Unassembled WGS sequence"/>
</dbReference>
<protein>
    <submittedName>
        <fullName evidence="1">Uncharacterized protein</fullName>
    </submittedName>
</protein>
<comment type="caution">
    <text evidence="1">The sequence shown here is derived from an EMBL/GenBank/DDBJ whole genome shotgun (WGS) entry which is preliminary data.</text>
</comment>
<gene>
    <name evidence="1" type="ORF">FB45DRAFT_1065672</name>
</gene>
<reference evidence="1" key="1">
    <citation type="submission" date="2023-03" db="EMBL/GenBank/DDBJ databases">
        <title>Massive genome expansion in bonnet fungi (Mycena s.s.) driven by repeated elements and novel gene families across ecological guilds.</title>
        <authorList>
            <consortium name="Lawrence Berkeley National Laboratory"/>
            <person name="Harder C.B."/>
            <person name="Miyauchi S."/>
            <person name="Viragh M."/>
            <person name="Kuo A."/>
            <person name="Thoen E."/>
            <person name="Andreopoulos B."/>
            <person name="Lu D."/>
            <person name="Skrede I."/>
            <person name="Drula E."/>
            <person name="Henrissat B."/>
            <person name="Morin E."/>
            <person name="Kohler A."/>
            <person name="Barry K."/>
            <person name="LaButti K."/>
            <person name="Morin E."/>
            <person name="Salamov A."/>
            <person name="Lipzen A."/>
            <person name="Mereny Z."/>
            <person name="Hegedus B."/>
            <person name="Baldrian P."/>
            <person name="Stursova M."/>
            <person name="Weitz H."/>
            <person name="Taylor A."/>
            <person name="Grigoriev I.V."/>
            <person name="Nagy L.G."/>
            <person name="Martin F."/>
            <person name="Kauserud H."/>
        </authorList>
    </citation>
    <scope>NUCLEOTIDE SEQUENCE</scope>
    <source>
        <strain evidence="1">9284</strain>
    </source>
</reference>
<sequence length="290" mass="31550">MNRALHKKRESVSATLQSFVSNHHLLLGSRTPRSSPLVPRSLAIRAHWLPLLLPSPPLLDVCIGLPALPFLAFVTVAPSTRLSPSPPLLGVCIGEDPFHWCLTVPPRHTPPRLAAASPTRHPIHGNHIAIPQYIHSPRATSPPRLANPDSSSVKTLVSLRARWMDPASTDRLAVAPASSLRPCLAGFTSSNTNSISSLHLKFGTQYVKNPMSLRARWMGPVLTDRLGHSNLSPRRLHCVFASLAFTPSSWPPLDLTPFTVGSWVRQDGIQSVSDSVDTAACEMDGRSWDG</sequence>
<keyword evidence="2" id="KW-1185">Reference proteome</keyword>
<evidence type="ECO:0000313" key="2">
    <source>
        <dbReference type="Proteomes" id="UP001221142"/>
    </source>
</evidence>